<dbReference type="EMBL" id="BMDW01000007">
    <property type="protein sequence ID" value="GGA45254.1"/>
    <property type="molecule type" value="Genomic_DNA"/>
</dbReference>
<protein>
    <recommendedName>
        <fullName evidence="1">YcaO domain-containing protein</fullName>
    </recommendedName>
</protein>
<feature type="domain" description="YcaO" evidence="1">
    <location>
        <begin position="60"/>
        <end position="326"/>
    </location>
</feature>
<evidence type="ECO:0000313" key="3">
    <source>
        <dbReference type="Proteomes" id="UP000618591"/>
    </source>
</evidence>
<dbReference type="PROSITE" id="PS51664">
    <property type="entry name" value="YCAO"/>
    <property type="match status" value="1"/>
</dbReference>
<proteinExistence type="predicted"/>
<sequence>MTAARVWQRPPPEETIALVLERKGALGLTRLADITGLDRIGIPVVLSVRPTARYLSVDAGKGMTLAFARASAAMECVERHAGENARPPQWRASYAKVAQTHRVIARGDLPIARDAPFDARLPVDWTLVRDLADGEDVAVPLELVALDRYRRGAGDIMPFQTGSNGLSAGNTIDEAIFGGLCELIERDAIAIMRYAWERHDRPPPRLRLGPGAAGIGVATRALLDRYAAAGIEVVAFDCSSEIGVPTVMVYAIDRETPELGLYRGYGCHPDPEIALQRALTEAAQGRLVMIAGSRDDLFGHTRHLEAQGWRAMGQPCHRRSLVPAAW</sequence>
<name>A0ABQ1GJR7_9SPHN</name>
<dbReference type="PANTHER" id="PTHR37809">
    <property type="entry name" value="RIBOSOMAL PROTEIN S12 METHYLTHIOTRANSFERASE ACCESSORY FACTOR YCAO"/>
    <property type="match status" value="1"/>
</dbReference>
<evidence type="ECO:0000313" key="2">
    <source>
        <dbReference type="EMBL" id="GGA45254.1"/>
    </source>
</evidence>
<dbReference type="PANTHER" id="PTHR37809:SF1">
    <property type="entry name" value="RIBOSOMAL PROTEIN S12 METHYLTHIOTRANSFERASE ACCESSORY FACTOR YCAO"/>
    <property type="match status" value="1"/>
</dbReference>
<dbReference type="InterPro" id="IPR003776">
    <property type="entry name" value="YcaO-like_dom"/>
</dbReference>
<keyword evidence="3" id="KW-1185">Reference proteome</keyword>
<dbReference type="NCBIfam" id="TIGR00702">
    <property type="entry name" value="YcaO-type kinase domain"/>
    <property type="match status" value="1"/>
</dbReference>
<dbReference type="Pfam" id="PF02624">
    <property type="entry name" value="YcaO"/>
    <property type="match status" value="1"/>
</dbReference>
<dbReference type="RefSeq" id="WP_188446194.1">
    <property type="nucleotide sequence ID" value="NZ_BMDW01000007.1"/>
</dbReference>
<evidence type="ECO:0000259" key="1">
    <source>
        <dbReference type="PROSITE" id="PS51664"/>
    </source>
</evidence>
<comment type="caution">
    <text evidence="2">The sequence shown here is derived from an EMBL/GenBank/DDBJ whole genome shotgun (WGS) entry which is preliminary data.</text>
</comment>
<gene>
    <name evidence="2" type="ORF">GCM10011395_14310</name>
</gene>
<accession>A0ABQ1GJR7</accession>
<organism evidence="2 3">
    <name type="scientific">Sphingomonas psychrolutea</name>
    <dbReference type="NCBI Taxonomy" id="1259676"/>
    <lineage>
        <taxon>Bacteria</taxon>
        <taxon>Pseudomonadati</taxon>
        <taxon>Pseudomonadota</taxon>
        <taxon>Alphaproteobacteria</taxon>
        <taxon>Sphingomonadales</taxon>
        <taxon>Sphingomonadaceae</taxon>
        <taxon>Sphingomonas</taxon>
    </lineage>
</organism>
<dbReference type="Proteomes" id="UP000618591">
    <property type="component" value="Unassembled WGS sequence"/>
</dbReference>
<reference evidence="3" key="1">
    <citation type="journal article" date="2019" name="Int. J. Syst. Evol. Microbiol.">
        <title>The Global Catalogue of Microorganisms (GCM) 10K type strain sequencing project: providing services to taxonomists for standard genome sequencing and annotation.</title>
        <authorList>
            <consortium name="The Broad Institute Genomics Platform"/>
            <consortium name="The Broad Institute Genome Sequencing Center for Infectious Disease"/>
            <person name="Wu L."/>
            <person name="Ma J."/>
        </authorList>
    </citation>
    <scope>NUCLEOTIDE SEQUENCE [LARGE SCALE GENOMIC DNA]</scope>
    <source>
        <strain evidence="3">CGMCC 1.10106</strain>
    </source>
</reference>
<dbReference type="Gene3D" id="3.30.160.660">
    <property type="match status" value="1"/>
</dbReference>